<dbReference type="Proteomes" id="UP000790347">
    <property type="component" value="Unassembled WGS sequence"/>
</dbReference>
<keyword evidence="9" id="KW-0472">Membrane</keyword>
<protein>
    <recommendedName>
        <fullName evidence="11">Hexosyltransferase</fullName>
        <ecNumber evidence="11">2.4.1.-</ecNumber>
    </recommendedName>
</protein>
<dbReference type="GO" id="GO:0016758">
    <property type="term" value="F:hexosyltransferase activity"/>
    <property type="evidence" value="ECO:0007669"/>
    <property type="project" value="InterPro"/>
</dbReference>
<evidence type="ECO:0000256" key="7">
    <source>
        <dbReference type="ARBA" id="ARBA00022989"/>
    </source>
</evidence>
<comment type="subcellular location">
    <subcellularLocation>
        <location evidence="1 11">Golgi apparatus membrane</location>
        <topology evidence="1 11">Single-pass type II membrane protein</topology>
    </subcellularLocation>
</comment>
<evidence type="ECO:0000256" key="5">
    <source>
        <dbReference type="ARBA" id="ARBA00022692"/>
    </source>
</evidence>
<name>A0A922HZY7_DERFA</name>
<keyword evidence="8 11" id="KW-0333">Golgi apparatus</keyword>
<dbReference type="FunFam" id="3.90.550.50:FF:000001">
    <property type="entry name" value="Hexosyltransferase"/>
    <property type="match status" value="1"/>
</dbReference>
<keyword evidence="3 11" id="KW-0328">Glycosyltransferase</keyword>
<dbReference type="PANTHER" id="PTHR11214">
    <property type="entry name" value="BETA-1,3-N-ACETYLGLUCOSAMINYLTRANSFERASE"/>
    <property type="match status" value="1"/>
</dbReference>
<evidence type="ECO:0000256" key="10">
    <source>
        <dbReference type="ARBA" id="ARBA00023180"/>
    </source>
</evidence>
<dbReference type="GO" id="GO:0000139">
    <property type="term" value="C:Golgi membrane"/>
    <property type="evidence" value="ECO:0007669"/>
    <property type="project" value="UniProtKB-SubCell"/>
</dbReference>
<reference evidence="13" key="2">
    <citation type="journal article" date="2022" name="Res Sq">
        <title>Comparative Genomics Reveals Insights into the Divergent Evolution of Astigmatic Mites and Household Pest Adaptations.</title>
        <authorList>
            <person name="Xiong Q."/>
            <person name="Wan A.T.-Y."/>
            <person name="Liu X.-Y."/>
            <person name="Fung C.S.-H."/>
            <person name="Xiao X."/>
            <person name="Malainual N."/>
            <person name="Hou J."/>
            <person name="Wang L."/>
            <person name="Wang M."/>
            <person name="Yang K."/>
            <person name="Cui Y."/>
            <person name="Leung E."/>
            <person name="Nong W."/>
            <person name="Shin S.-K."/>
            <person name="Au S."/>
            <person name="Jeong K.Y."/>
            <person name="Chew F.T."/>
            <person name="Hui J."/>
            <person name="Leung T.F."/>
            <person name="Tungtrongchitr A."/>
            <person name="Zhong N."/>
            <person name="Liu Z."/>
            <person name="Tsui S."/>
        </authorList>
    </citation>
    <scope>NUCLEOTIDE SEQUENCE</scope>
    <source>
        <strain evidence="13">Derf</strain>
        <tissue evidence="13">Whole organism</tissue>
    </source>
</reference>
<organism evidence="13 14">
    <name type="scientific">Dermatophagoides farinae</name>
    <name type="common">American house dust mite</name>
    <dbReference type="NCBI Taxonomy" id="6954"/>
    <lineage>
        <taxon>Eukaryota</taxon>
        <taxon>Metazoa</taxon>
        <taxon>Ecdysozoa</taxon>
        <taxon>Arthropoda</taxon>
        <taxon>Chelicerata</taxon>
        <taxon>Arachnida</taxon>
        <taxon>Acari</taxon>
        <taxon>Acariformes</taxon>
        <taxon>Sarcoptiformes</taxon>
        <taxon>Astigmata</taxon>
        <taxon>Psoroptidia</taxon>
        <taxon>Analgoidea</taxon>
        <taxon>Pyroglyphidae</taxon>
        <taxon>Dermatophagoidinae</taxon>
        <taxon>Dermatophagoides</taxon>
    </lineage>
</organism>
<feature type="chain" id="PRO_5037985756" description="Hexosyltransferase" evidence="12">
    <location>
        <begin position="23"/>
        <end position="389"/>
    </location>
</feature>
<sequence>MNKILDSMSILVLIILTFFILSNNPKTVTHQHYPNDDSKNEVVVPSNNNNGGDQVKREWKISQDGTVVHHGDHMILGRNYTININNSKKCNDLHNDTISFLIVILSSVGNFDRRQTIRETWALDLLQQLGNYRVIFMVGLTNSNEIQERLKFESLIHEDIVQINIQDNFYNLTHKSIHMLFWYINYCSNAQFLFKTDDDIYLHIPNIIKWLKNVSTKNCNNTIFCRRNISRKILRNANIKDLFLYSSFGKTNDKQLIERSRKKFQKYVVEYKQLPGNLYPEYCSGFGYAISEMVAKKLFQASKTIPYIGIEDVFITGFCRYKMNITITDTILLRLNPVILPIESRCVFDTDRITSNELSNHDMKIMWTHVNTKGYYCKFSNITNMSNPV</sequence>
<dbReference type="Pfam" id="PF01762">
    <property type="entry name" value="Galactosyl_T"/>
    <property type="match status" value="1"/>
</dbReference>
<evidence type="ECO:0000256" key="6">
    <source>
        <dbReference type="ARBA" id="ARBA00022968"/>
    </source>
</evidence>
<keyword evidence="4" id="KW-0808">Transferase</keyword>
<dbReference type="PANTHER" id="PTHR11214:SF394">
    <property type="entry name" value="HEXOSYLTRANSFERASE"/>
    <property type="match status" value="1"/>
</dbReference>
<keyword evidence="14" id="KW-1185">Reference proteome</keyword>
<keyword evidence="10" id="KW-0325">Glycoprotein</keyword>
<dbReference type="EC" id="2.4.1.-" evidence="11"/>
<evidence type="ECO:0000256" key="12">
    <source>
        <dbReference type="SAM" id="SignalP"/>
    </source>
</evidence>
<keyword evidence="5" id="KW-0812">Transmembrane</keyword>
<dbReference type="GO" id="GO:0006493">
    <property type="term" value="P:protein O-linked glycosylation"/>
    <property type="evidence" value="ECO:0007669"/>
    <property type="project" value="TreeGrafter"/>
</dbReference>
<keyword evidence="12" id="KW-0732">Signal</keyword>
<dbReference type="GO" id="GO:0030311">
    <property type="term" value="P:poly-N-acetyllactosamine biosynthetic process"/>
    <property type="evidence" value="ECO:0007669"/>
    <property type="project" value="TreeGrafter"/>
</dbReference>
<evidence type="ECO:0000256" key="2">
    <source>
        <dbReference type="ARBA" id="ARBA00008661"/>
    </source>
</evidence>
<proteinExistence type="inferred from homology"/>
<dbReference type="Gene3D" id="3.90.550.50">
    <property type="match status" value="1"/>
</dbReference>
<feature type="signal peptide" evidence="12">
    <location>
        <begin position="1"/>
        <end position="22"/>
    </location>
</feature>
<dbReference type="AlphaFoldDB" id="A0A922HZY7"/>
<accession>A0A922HZY7</accession>
<keyword evidence="6" id="KW-0735">Signal-anchor</keyword>
<evidence type="ECO:0000256" key="11">
    <source>
        <dbReference type="RuleBase" id="RU363063"/>
    </source>
</evidence>
<keyword evidence="7" id="KW-1133">Transmembrane helix</keyword>
<evidence type="ECO:0000313" key="14">
    <source>
        <dbReference type="Proteomes" id="UP000790347"/>
    </source>
</evidence>
<evidence type="ECO:0000256" key="4">
    <source>
        <dbReference type="ARBA" id="ARBA00022679"/>
    </source>
</evidence>
<comment type="caution">
    <text evidence="13">The sequence shown here is derived from an EMBL/GenBank/DDBJ whole genome shotgun (WGS) entry which is preliminary data.</text>
</comment>
<evidence type="ECO:0000256" key="9">
    <source>
        <dbReference type="ARBA" id="ARBA00023136"/>
    </source>
</evidence>
<evidence type="ECO:0000313" key="13">
    <source>
        <dbReference type="EMBL" id="KAH9516435.1"/>
    </source>
</evidence>
<dbReference type="EMBL" id="ASGP02000003">
    <property type="protein sequence ID" value="KAH9516435.1"/>
    <property type="molecule type" value="Genomic_DNA"/>
</dbReference>
<gene>
    <name evidence="13" type="primary">B3GALT1_2</name>
    <name evidence="13" type="ORF">DERF_007172</name>
</gene>
<evidence type="ECO:0000256" key="8">
    <source>
        <dbReference type="ARBA" id="ARBA00023034"/>
    </source>
</evidence>
<evidence type="ECO:0000256" key="3">
    <source>
        <dbReference type="ARBA" id="ARBA00022676"/>
    </source>
</evidence>
<evidence type="ECO:0000256" key="1">
    <source>
        <dbReference type="ARBA" id="ARBA00004323"/>
    </source>
</evidence>
<dbReference type="InterPro" id="IPR002659">
    <property type="entry name" value="Glyco_trans_31"/>
</dbReference>
<comment type="similarity">
    <text evidence="2 11">Belongs to the glycosyltransferase 31 family.</text>
</comment>
<reference evidence="13" key="1">
    <citation type="submission" date="2013-05" db="EMBL/GenBank/DDBJ databases">
        <authorList>
            <person name="Yim A.K.Y."/>
            <person name="Chan T.F."/>
            <person name="Ji K.M."/>
            <person name="Liu X.Y."/>
            <person name="Zhou J.W."/>
            <person name="Li R.Q."/>
            <person name="Yang K.Y."/>
            <person name="Li J."/>
            <person name="Li M."/>
            <person name="Law P.T.W."/>
            <person name="Wu Y.L."/>
            <person name="Cai Z.L."/>
            <person name="Qin H."/>
            <person name="Bao Y."/>
            <person name="Leung R.K.K."/>
            <person name="Ng P.K.S."/>
            <person name="Zou J."/>
            <person name="Zhong X.J."/>
            <person name="Ran P.X."/>
            <person name="Zhong N.S."/>
            <person name="Liu Z.G."/>
            <person name="Tsui S.K.W."/>
        </authorList>
    </citation>
    <scope>NUCLEOTIDE SEQUENCE</scope>
    <source>
        <strain evidence="13">Derf</strain>
        <tissue evidence="13">Whole organism</tissue>
    </source>
</reference>